<keyword evidence="2" id="KW-0812">Transmembrane</keyword>
<keyword evidence="5" id="KW-1185">Reference proteome</keyword>
<proteinExistence type="predicted"/>
<dbReference type="PROSITE" id="PS51724">
    <property type="entry name" value="SPOR"/>
    <property type="match status" value="1"/>
</dbReference>
<gene>
    <name evidence="4" type="ORF">P9271_07050</name>
</gene>
<feature type="compositionally biased region" description="Polar residues" evidence="1">
    <location>
        <begin position="99"/>
        <end position="108"/>
    </location>
</feature>
<evidence type="ECO:0000313" key="4">
    <source>
        <dbReference type="EMBL" id="MED4401090.1"/>
    </source>
</evidence>
<dbReference type="Pfam" id="PF05036">
    <property type="entry name" value="SPOR"/>
    <property type="match status" value="1"/>
</dbReference>
<feature type="compositionally biased region" description="Basic and acidic residues" evidence="1">
    <location>
        <begin position="161"/>
        <end position="178"/>
    </location>
</feature>
<feature type="region of interest" description="Disordered" evidence="1">
    <location>
        <begin position="149"/>
        <end position="178"/>
    </location>
</feature>
<dbReference type="SUPFAM" id="SSF110997">
    <property type="entry name" value="Sporulation related repeat"/>
    <property type="match status" value="1"/>
</dbReference>
<evidence type="ECO:0000259" key="3">
    <source>
        <dbReference type="PROSITE" id="PS51724"/>
    </source>
</evidence>
<feature type="region of interest" description="Disordered" evidence="1">
    <location>
        <begin position="86"/>
        <end position="108"/>
    </location>
</feature>
<keyword evidence="2" id="KW-1133">Transmembrane helix</keyword>
<dbReference type="InterPro" id="IPR036680">
    <property type="entry name" value="SPOR-like_sf"/>
</dbReference>
<protein>
    <submittedName>
        <fullName evidence="4">SPOR domain-containing protein</fullName>
    </submittedName>
</protein>
<comment type="caution">
    <text evidence="4">The sequence shown here is derived from an EMBL/GenBank/DDBJ whole genome shotgun (WGS) entry which is preliminary data.</text>
</comment>
<evidence type="ECO:0000256" key="2">
    <source>
        <dbReference type="SAM" id="Phobius"/>
    </source>
</evidence>
<feature type="region of interest" description="Disordered" evidence="1">
    <location>
        <begin position="1"/>
        <end position="36"/>
    </location>
</feature>
<dbReference type="Proteomes" id="UP001342826">
    <property type="component" value="Unassembled WGS sequence"/>
</dbReference>
<evidence type="ECO:0000313" key="5">
    <source>
        <dbReference type="Proteomes" id="UP001342826"/>
    </source>
</evidence>
<evidence type="ECO:0000256" key="1">
    <source>
        <dbReference type="SAM" id="MobiDB-lite"/>
    </source>
</evidence>
<organism evidence="4 5">
    <name type="scientific">Metabacillus fastidiosus</name>
    <dbReference type="NCBI Taxonomy" id="1458"/>
    <lineage>
        <taxon>Bacteria</taxon>
        <taxon>Bacillati</taxon>
        <taxon>Bacillota</taxon>
        <taxon>Bacilli</taxon>
        <taxon>Bacillales</taxon>
        <taxon>Bacillaceae</taxon>
        <taxon>Metabacillus</taxon>
    </lineage>
</organism>
<reference evidence="4 5" key="1">
    <citation type="submission" date="2023-03" db="EMBL/GenBank/DDBJ databases">
        <title>Bacillus Genome Sequencing.</title>
        <authorList>
            <person name="Dunlap C."/>
        </authorList>
    </citation>
    <scope>NUCLEOTIDE SEQUENCE [LARGE SCALE GENOMIC DNA]</scope>
    <source>
        <strain evidence="4 5">NRS-1717</strain>
    </source>
</reference>
<sequence>MDKQSSDKIKIKINGKESNDSLNAKEKLPSKEAGETPFLDWNEKIKAEEEIASTNQDKEKEDEFNWLLPDEDDIFKEDPKVVLDKNKSKKKKQPVIHSKITSFQQTSNRNRPTFPVKQFIMITILAIITGVSFSYIGLNLFSNEEMPEMANVPSSTEGIEEEKPPQNKKKEGLASDNEKKAPAITAELNIYAVQVGKFSSKQGAETAINDLKTKGFPAAIFEENGSFFVFAGLGKEKAETEKLSGFVKEAGIDAWGGKSISPKLNINKEPEKWTEVIESLTSITAKSINGENVNAAEIEKVETQISNFGSEEKENKGYLEKAVSLLKGSNSEENGWKAQQELLNIISK</sequence>
<feature type="domain" description="SPOR" evidence="3">
    <location>
        <begin position="185"/>
        <end position="259"/>
    </location>
</feature>
<name>A0ABU6NVC5_9BACI</name>
<dbReference type="InterPro" id="IPR007730">
    <property type="entry name" value="SPOR-like_dom"/>
</dbReference>
<accession>A0ABU6NVC5</accession>
<dbReference type="Gene3D" id="3.30.70.1070">
    <property type="entry name" value="Sporulation related repeat"/>
    <property type="match status" value="1"/>
</dbReference>
<dbReference type="GeneID" id="301142056"/>
<feature type="compositionally biased region" description="Basic and acidic residues" evidence="1">
    <location>
        <begin position="1"/>
        <end position="34"/>
    </location>
</feature>
<keyword evidence="2" id="KW-0472">Membrane</keyword>
<dbReference type="RefSeq" id="WP_066232180.1">
    <property type="nucleotide sequence ID" value="NZ_JARTFQ010000007.1"/>
</dbReference>
<feature type="transmembrane region" description="Helical" evidence="2">
    <location>
        <begin position="119"/>
        <end position="141"/>
    </location>
</feature>
<dbReference type="EMBL" id="JARTFS010000005">
    <property type="protein sequence ID" value="MED4401090.1"/>
    <property type="molecule type" value="Genomic_DNA"/>
</dbReference>